<feature type="compositionally biased region" description="Basic and acidic residues" evidence="1">
    <location>
        <begin position="48"/>
        <end position="57"/>
    </location>
</feature>
<feature type="non-terminal residue" evidence="2">
    <location>
        <position position="112"/>
    </location>
</feature>
<feature type="region of interest" description="Disordered" evidence="1">
    <location>
        <begin position="1"/>
        <end position="57"/>
    </location>
</feature>
<evidence type="ECO:0000256" key="1">
    <source>
        <dbReference type="SAM" id="MobiDB-lite"/>
    </source>
</evidence>
<evidence type="ECO:0000313" key="3">
    <source>
        <dbReference type="Proteomes" id="UP000008370"/>
    </source>
</evidence>
<protein>
    <submittedName>
        <fullName evidence="2">Uncharacterized protein</fullName>
    </submittedName>
</protein>
<dbReference type="KEGG" id="pco:PHACADRAFT_48332"/>
<reference evidence="2 3" key="1">
    <citation type="journal article" date="2012" name="BMC Genomics">
        <title>Comparative genomics of the white-rot fungi, Phanerochaete carnosa and P. chrysosporium, to elucidate the genetic basis of the distinct wood types they colonize.</title>
        <authorList>
            <person name="Suzuki H."/>
            <person name="MacDonald J."/>
            <person name="Syed K."/>
            <person name="Salamov A."/>
            <person name="Hori C."/>
            <person name="Aerts A."/>
            <person name="Henrissat B."/>
            <person name="Wiebenga A."/>
            <person name="vanKuyk P.A."/>
            <person name="Barry K."/>
            <person name="Lindquist E."/>
            <person name="LaButti K."/>
            <person name="Lapidus A."/>
            <person name="Lucas S."/>
            <person name="Coutinho P."/>
            <person name="Gong Y."/>
            <person name="Samejima M."/>
            <person name="Mahadevan R."/>
            <person name="Abou-Zaid M."/>
            <person name="de Vries R.P."/>
            <person name="Igarashi K."/>
            <person name="Yadav J.S."/>
            <person name="Grigoriev I.V."/>
            <person name="Master E.R."/>
        </authorList>
    </citation>
    <scope>NUCLEOTIDE SEQUENCE [LARGE SCALE GENOMIC DNA]</scope>
    <source>
        <strain evidence="2 3">HHB-10118-sp</strain>
    </source>
</reference>
<dbReference type="AlphaFoldDB" id="K5WWA1"/>
<dbReference type="GeneID" id="18919919"/>
<gene>
    <name evidence="2" type="ORF">PHACADRAFT_48332</name>
</gene>
<dbReference type="RefSeq" id="XP_007396561.1">
    <property type="nucleotide sequence ID" value="XM_007396499.2"/>
</dbReference>
<feature type="non-terminal residue" evidence="2">
    <location>
        <position position="1"/>
    </location>
</feature>
<dbReference type="OrthoDB" id="3211582at2759"/>
<feature type="compositionally biased region" description="Low complexity" evidence="1">
    <location>
        <begin position="1"/>
        <end position="24"/>
    </location>
</feature>
<name>K5WWA1_PHACS</name>
<accession>K5WWA1</accession>
<organism evidence="2 3">
    <name type="scientific">Phanerochaete carnosa (strain HHB-10118-sp)</name>
    <name type="common">White-rot fungus</name>
    <name type="synonym">Peniophora carnosa</name>
    <dbReference type="NCBI Taxonomy" id="650164"/>
    <lineage>
        <taxon>Eukaryota</taxon>
        <taxon>Fungi</taxon>
        <taxon>Dikarya</taxon>
        <taxon>Basidiomycota</taxon>
        <taxon>Agaricomycotina</taxon>
        <taxon>Agaricomycetes</taxon>
        <taxon>Polyporales</taxon>
        <taxon>Phanerochaetaceae</taxon>
        <taxon>Phanerochaete</taxon>
    </lineage>
</organism>
<dbReference type="InParanoid" id="K5WWA1"/>
<dbReference type="HOGENOM" id="CLU_116414_2_0_1"/>
<keyword evidence="3" id="KW-1185">Reference proteome</keyword>
<sequence length="112" mass="12389">NNNNNNNTNDNYSTTASSRSGGFFSRRRSSSSDPDLRNDSSIVAARQKVGDAEARERDADWALGQARSAVREAREHVRMLEQETLEEARRAKLKQAEAKSVSKSARGLGRHG</sequence>
<evidence type="ECO:0000313" key="2">
    <source>
        <dbReference type="EMBL" id="EKM54737.1"/>
    </source>
</evidence>
<proteinExistence type="predicted"/>
<dbReference type="Proteomes" id="UP000008370">
    <property type="component" value="Unassembled WGS sequence"/>
</dbReference>
<feature type="region of interest" description="Disordered" evidence="1">
    <location>
        <begin position="91"/>
        <end position="112"/>
    </location>
</feature>
<dbReference type="EMBL" id="JH930473">
    <property type="protein sequence ID" value="EKM54737.1"/>
    <property type="molecule type" value="Genomic_DNA"/>
</dbReference>